<sequence>MEIGSRLRRAREKAGISQRTLAKRAGITNSTISLMESNGTNPSIGALKRVLDAMSVSLSDFFAMDEPDRPQSFYKASELTEIGKGSVSLRQVGSNLAGRQLQILSETWQPGADTGKISLTHEGEEGGVVISGFIEITVDDERCILGPGDAYNFDSRRPHRFRCVGDEPARCISACTPPTV</sequence>
<dbReference type="CDD" id="cd00093">
    <property type="entry name" value="HTH_XRE"/>
    <property type="match status" value="1"/>
</dbReference>
<dbReference type="PANTHER" id="PTHR46797">
    <property type="entry name" value="HTH-TYPE TRANSCRIPTIONAL REGULATOR"/>
    <property type="match status" value="1"/>
</dbReference>
<proteinExistence type="predicted"/>
<dbReference type="PROSITE" id="PS50943">
    <property type="entry name" value="HTH_CROC1"/>
    <property type="match status" value="1"/>
</dbReference>
<dbReference type="Gene3D" id="2.60.120.10">
    <property type="entry name" value="Jelly Rolls"/>
    <property type="match status" value="1"/>
</dbReference>
<dbReference type="SUPFAM" id="SSF47413">
    <property type="entry name" value="lambda repressor-like DNA-binding domains"/>
    <property type="match status" value="1"/>
</dbReference>
<evidence type="ECO:0000313" key="4">
    <source>
        <dbReference type="Proteomes" id="UP001203512"/>
    </source>
</evidence>
<protein>
    <submittedName>
        <fullName evidence="3">Cupin domain-containing protein</fullName>
    </submittedName>
</protein>
<dbReference type="EMBL" id="JALKHS010000003">
    <property type="protein sequence ID" value="MCK0530123.1"/>
    <property type="molecule type" value="Genomic_DNA"/>
</dbReference>
<comment type="caution">
    <text evidence="3">The sequence shown here is derived from an EMBL/GenBank/DDBJ whole genome shotgun (WGS) entry which is preliminary data.</text>
</comment>
<keyword evidence="1" id="KW-0238">DNA-binding</keyword>
<dbReference type="SUPFAM" id="SSF51182">
    <property type="entry name" value="RmlC-like cupins"/>
    <property type="match status" value="1"/>
</dbReference>
<dbReference type="InterPro" id="IPR011051">
    <property type="entry name" value="RmlC_Cupin_sf"/>
</dbReference>
<feature type="domain" description="HTH cro/C1-type" evidence="2">
    <location>
        <begin position="7"/>
        <end position="61"/>
    </location>
</feature>
<name>A0ABT0DSL9_9SPHN</name>
<dbReference type="PANTHER" id="PTHR46797:SF11">
    <property type="entry name" value="HTH-TYPE TRANSCRIPTIONAL REGULATOR PUUR"/>
    <property type="match status" value="1"/>
</dbReference>
<dbReference type="Gene3D" id="1.10.260.40">
    <property type="entry name" value="lambda repressor-like DNA-binding domains"/>
    <property type="match status" value="1"/>
</dbReference>
<gene>
    <name evidence="3" type="ORF">MU848_00830</name>
</gene>
<keyword evidence="4" id="KW-1185">Reference proteome</keyword>
<dbReference type="Pfam" id="PF07883">
    <property type="entry name" value="Cupin_2"/>
    <property type="match status" value="1"/>
</dbReference>
<organism evidence="3 4">
    <name type="scientific">Sphingobium agri</name>
    <dbReference type="NCBI Taxonomy" id="2933566"/>
    <lineage>
        <taxon>Bacteria</taxon>
        <taxon>Pseudomonadati</taxon>
        <taxon>Pseudomonadota</taxon>
        <taxon>Alphaproteobacteria</taxon>
        <taxon>Sphingomonadales</taxon>
        <taxon>Sphingomonadaceae</taxon>
        <taxon>Sphingobium</taxon>
    </lineage>
</organism>
<dbReference type="InterPro" id="IPR013096">
    <property type="entry name" value="Cupin_2"/>
</dbReference>
<evidence type="ECO:0000313" key="3">
    <source>
        <dbReference type="EMBL" id="MCK0530123.1"/>
    </source>
</evidence>
<evidence type="ECO:0000259" key="2">
    <source>
        <dbReference type="PROSITE" id="PS50943"/>
    </source>
</evidence>
<dbReference type="InterPro" id="IPR010982">
    <property type="entry name" value="Lambda_DNA-bd_dom_sf"/>
</dbReference>
<dbReference type="Proteomes" id="UP001203512">
    <property type="component" value="Unassembled WGS sequence"/>
</dbReference>
<dbReference type="InterPro" id="IPR001387">
    <property type="entry name" value="Cro/C1-type_HTH"/>
</dbReference>
<dbReference type="CDD" id="cd02209">
    <property type="entry name" value="cupin_XRE_C"/>
    <property type="match status" value="1"/>
</dbReference>
<reference evidence="3 4" key="1">
    <citation type="submission" date="2022-04" db="EMBL/GenBank/DDBJ databases">
        <authorList>
            <person name="Huq M.A."/>
        </authorList>
    </citation>
    <scope>NUCLEOTIDE SEQUENCE [LARGE SCALE GENOMIC DNA]</scope>
    <source>
        <strain evidence="3 4">MAH-33</strain>
    </source>
</reference>
<dbReference type="Pfam" id="PF01381">
    <property type="entry name" value="HTH_3"/>
    <property type="match status" value="1"/>
</dbReference>
<dbReference type="InterPro" id="IPR014710">
    <property type="entry name" value="RmlC-like_jellyroll"/>
</dbReference>
<dbReference type="InterPro" id="IPR050807">
    <property type="entry name" value="TransReg_Diox_bact_type"/>
</dbReference>
<dbReference type="SMART" id="SM00530">
    <property type="entry name" value="HTH_XRE"/>
    <property type="match status" value="1"/>
</dbReference>
<evidence type="ECO:0000256" key="1">
    <source>
        <dbReference type="ARBA" id="ARBA00023125"/>
    </source>
</evidence>
<accession>A0ABT0DSL9</accession>